<feature type="non-terminal residue" evidence="2">
    <location>
        <position position="1"/>
    </location>
</feature>
<sequence length="50" mass="5970">KTKAMIQEMLRQEHAKKSQDEQTETLQREKQEQQKEIDNLKKLVVKMSGK</sequence>
<name>A0A7K4P094_9ARCH</name>
<accession>A0A7K4P094</accession>
<reference evidence="2 3" key="1">
    <citation type="journal article" date="2019" name="Environ. Microbiol.">
        <title>Genomics insights into ecotype formation of ammonia-oxidizing archaea in the deep ocean.</title>
        <authorList>
            <person name="Wang Y."/>
            <person name="Huang J.M."/>
            <person name="Cui G.J."/>
            <person name="Nunoura T."/>
            <person name="Takaki Y."/>
            <person name="Li W.L."/>
            <person name="Li J."/>
            <person name="Gao Z.M."/>
            <person name="Takai K."/>
            <person name="Zhang A.Q."/>
            <person name="Stepanauskas R."/>
        </authorList>
    </citation>
    <scope>NUCLEOTIDE SEQUENCE [LARGE SCALE GENOMIC DNA]</scope>
    <source>
        <strain evidence="2 3">D1a</strain>
    </source>
</reference>
<gene>
    <name evidence="2" type="ORF">HX852_02570</name>
</gene>
<feature type="region of interest" description="Disordered" evidence="1">
    <location>
        <begin position="1"/>
        <end position="34"/>
    </location>
</feature>
<dbReference type="AlphaFoldDB" id="A0A7K4P094"/>
<evidence type="ECO:0000256" key="1">
    <source>
        <dbReference type="SAM" id="MobiDB-lite"/>
    </source>
</evidence>
<protein>
    <submittedName>
        <fullName evidence="2">Uncharacterized protein</fullName>
    </submittedName>
</protein>
<proteinExistence type="predicted"/>
<dbReference type="Proteomes" id="UP000549797">
    <property type="component" value="Unassembled WGS sequence"/>
</dbReference>
<organism evidence="2 3">
    <name type="scientific">Marine Group I thaumarchaeote</name>
    <dbReference type="NCBI Taxonomy" id="2511932"/>
    <lineage>
        <taxon>Archaea</taxon>
        <taxon>Nitrososphaerota</taxon>
        <taxon>Marine Group I</taxon>
    </lineage>
</organism>
<dbReference type="EMBL" id="JACATJ010000002">
    <property type="protein sequence ID" value="NWK08665.1"/>
    <property type="molecule type" value="Genomic_DNA"/>
</dbReference>
<feature type="compositionally biased region" description="Basic and acidic residues" evidence="1">
    <location>
        <begin position="10"/>
        <end position="34"/>
    </location>
</feature>
<evidence type="ECO:0000313" key="2">
    <source>
        <dbReference type="EMBL" id="NWK08665.1"/>
    </source>
</evidence>
<evidence type="ECO:0000313" key="3">
    <source>
        <dbReference type="Proteomes" id="UP000549797"/>
    </source>
</evidence>
<comment type="caution">
    <text evidence="2">The sequence shown here is derived from an EMBL/GenBank/DDBJ whole genome shotgun (WGS) entry which is preliminary data.</text>
</comment>